<dbReference type="SUPFAM" id="SSF53448">
    <property type="entry name" value="Nucleotide-diphospho-sugar transferases"/>
    <property type="match status" value="1"/>
</dbReference>
<evidence type="ECO:0000313" key="4">
    <source>
        <dbReference type="Proteomes" id="UP001060368"/>
    </source>
</evidence>
<dbReference type="InterPro" id="IPR050834">
    <property type="entry name" value="Glycosyltransf_2"/>
</dbReference>
<accession>A0A9E7PKF5</accession>
<proteinExistence type="predicted"/>
<evidence type="ECO:0000259" key="2">
    <source>
        <dbReference type="Pfam" id="PF00535"/>
    </source>
</evidence>
<dbReference type="EMBL" id="CP096115">
    <property type="protein sequence ID" value="UUX91668.1"/>
    <property type="molecule type" value="Genomic_DNA"/>
</dbReference>
<dbReference type="InterPro" id="IPR001173">
    <property type="entry name" value="Glyco_trans_2-like"/>
</dbReference>
<gene>
    <name evidence="3" type="ORF">L6E24_09830</name>
</gene>
<dbReference type="AlphaFoldDB" id="A0A9E7PKF5"/>
<dbReference type="KEGG" id="mend:L6E24_09830"/>
<dbReference type="GO" id="GO:0016757">
    <property type="term" value="F:glycosyltransferase activity"/>
    <property type="evidence" value="ECO:0007669"/>
    <property type="project" value="UniProtKB-KW"/>
</dbReference>
<evidence type="ECO:0000313" key="3">
    <source>
        <dbReference type="EMBL" id="UUX91668.1"/>
    </source>
</evidence>
<organism evidence="3 4">
    <name type="scientific">Methanoplanus endosymbiosus</name>
    <dbReference type="NCBI Taxonomy" id="33865"/>
    <lineage>
        <taxon>Archaea</taxon>
        <taxon>Methanobacteriati</taxon>
        <taxon>Methanobacteriota</taxon>
        <taxon>Stenosarchaea group</taxon>
        <taxon>Methanomicrobia</taxon>
        <taxon>Methanomicrobiales</taxon>
        <taxon>Methanomicrobiaceae</taxon>
        <taxon>Methanoplanus</taxon>
    </lineage>
</organism>
<dbReference type="GeneID" id="74308002"/>
<dbReference type="PANTHER" id="PTHR43685">
    <property type="entry name" value="GLYCOSYLTRANSFERASE"/>
    <property type="match status" value="1"/>
</dbReference>
<keyword evidence="4" id="KW-1185">Reference proteome</keyword>
<reference evidence="3" key="1">
    <citation type="submission" date="2022-04" db="EMBL/GenBank/DDBJ databases">
        <title>Complete genome of Methanoplanus endosymbiosus DSM 3599.</title>
        <authorList>
            <person name="Chen S.-C."/>
            <person name="You Y.-T."/>
            <person name="Zhou Y.-Z."/>
            <person name="Lai M.-C."/>
        </authorList>
    </citation>
    <scope>NUCLEOTIDE SEQUENCE</scope>
    <source>
        <strain evidence="3">DSM 3599</strain>
    </source>
</reference>
<keyword evidence="3" id="KW-0808">Transferase</keyword>
<feature type="transmembrane region" description="Helical" evidence="1">
    <location>
        <begin position="304"/>
        <end position="322"/>
    </location>
</feature>
<feature type="domain" description="Glycosyltransferase 2-like" evidence="2">
    <location>
        <begin position="8"/>
        <end position="172"/>
    </location>
</feature>
<keyword evidence="1" id="KW-1133">Transmembrane helix</keyword>
<sequence length="337" mass="38840">MSESPLVSICIPTFNRAGMVGKAIESALSQTYQNIEVIVVDNASTDNIEEFVASFDDSRLKFVKNEENLGLFGNFNRCIDLYNGSFLHILHSDDYIDKDFTEKCVCFFKEHPDVWLTSTSSCIIGDDNIKENQYSDKDIVFKSPEGFRRLLSERCFISCPSVMVRRGLYEEIGKFSLEYPYSSDYYQWLRVSRVFDIGYISDAWVNYRIGKHSESYRLLFSTPLGYMDTLEIYTRLVGELGSEVVDYSSELNLSLRRFIGDCIFAGFIRSDNMDNYQSGIFVGIAQTAWSLIVAYSLKSWVIKIYYLLFIFLIFLGIHFSTIRHIAIKIMGKKADLY</sequence>
<dbReference type="EC" id="2.4.-.-" evidence="3"/>
<dbReference type="Proteomes" id="UP001060368">
    <property type="component" value="Chromosome"/>
</dbReference>
<keyword evidence="3" id="KW-0328">Glycosyltransferase</keyword>
<evidence type="ECO:0000256" key="1">
    <source>
        <dbReference type="SAM" id="Phobius"/>
    </source>
</evidence>
<dbReference type="Gene3D" id="3.90.550.10">
    <property type="entry name" value="Spore Coat Polysaccharide Biosynthesis Protein SpsA, Chain A"/>
    <property type="match status" value="1"/>
</dbReference>
<dbReference type="PANTHER" id="PTHR43685:SF2">
    <property type="entry name" value="GLYCOSYLTRANSFERASE 2-LIKE DOMAIN-CONTAINING PROTEIN"/>
    <property type="match status" value="1"/>
</dbReference>
<keyword evidence="1" id="KW-0472">Membrane</keyword>
<name>A0A9E7PKF5_9EURY</name>
<feature type="transmembrane region" description="Helical" evidence="1">
    <location>
        <begin position="279"/>
        <end position="298"/>
    </location>
</feature>
<protein>
    <submittedName>
        <fullName evidence="3">Glycosyltransferase</fullName>
        <ecNumber evidence="3">2.4.-.-</ecNumber>
    </submittedName>
</protein>
<keyword evidence="1" id="KW-0812">Transmembrane</keyword>
<dbReference type="InterPro" id="IPR029044">
    <property type="entry name" value="Nucleotide-diphossugar_trans"/>
</dbReference>
<dbReference type="Pfam" id="PF00535">
    <property type="entry name" value="Glycos_transf_2"/>
    <property type="match status" value="1"/>
</dbReference>
<dbReference type="RefSeq" id="WP_257741822.1">
    <property type="nucleotide sequence ID" value="NZ_CP096115.1"/>
</dbReference>